<dbReference type="Pfam" id="PF00437">
    <property type="entry name" value="T2SSE"/>
    <property type="match status" value="1"/>
</dbReference>
<evidence type="ECO:0000313" key="3">
    <source>
        <dbReference type="EMBL" id="OGG40847.1"/>
    </source>
</evidence>
<evidence type="ECO:0000313" key="4">
    <source>
        <dbReference type="Proteomes" id="UP000179014"/>
    </source>
</evidence>
<gene>
    <name evidence="3" type="ORF">A2118_01610</name>
</gene>
<dbReference type="InterPro" id="IPR027417">
    <property type="entry name" value="P-loop_NTPase"/>
</dbReference>
<dbReference type="EMBL" id="MFKN01000025">
    <property type="protein sequence ID" value="OGG40847.1"/>
    <property type="molecule type" value="Genomic_DNA"/>
</dbReference>
<accession>A0A1F6BWF5</accession>
<comment type="similarity">
    <text evidence="1">Belongs to the GSP E family.</text>
</comment>
<sequence>MKKERKLTNEEKKMIEKVFEPLADKSLIPKTIETVWDPAPTNEQETGYRGRIGIHEAIFMDDELAHFLRDNPPENEIAKLAAKQGYLTLAQDGISKALAGITSLAEVATTIDLPR</sequence>
<dbReference type="Proteomes" id="UP000179014">
    <property type="component" value="Unassembled WGS sequence"/>
</dbReference>
<organism evidence="3 4">
    <name type="scientific">Candidatus Kaiserbacteria bacterium GWA2_50_9</name>
    <dbReference type="NCBI Taxonomy" id="1798474"/>
    <lineage>
        <taxon>Bacteria</taxon>
        <taxon>Candidatus Kaiseribacteriota</taxon>
    </lineage>
</organism>
<evidence type="ECO:0000256" key="1">
    <source>
        <dbReference type="ARBA" id="ARBA00006611"/>
    </source>
</evidence>
<dbReference type="InterPro" id="IPR001482">
    <property type="entry name" value="T2SS/T4SS_dom"/>
</dbReference>
<dbReference type="AlphaFoldDB" id="A0A1F6BWF5"/>
<dbReference type="STRING" id="1798474.A2118_01610"/>
<protein>
    <recommendedName>
        <fullName evidence="2">Bacterial type II secretion system protein E domain-containing protein</fullName>
    </recommendedName>
</protein>
<proteinExistence type="inferred from homology"/>
<dbReference type="Gene3D" id="3.40.50.300">
    <property type="entry name" value="P-loop containing nucleotide triphosphate hydrolases"/>
    <property type="match status" value="1"/>
</dbReference>
<name>A0A1F6BWF5_9BACT</name>
<reference evidence="3 4" key="1">
    <citation type="journal article" date="2016" name="Nat. Commun.">
        <title>Thousands of microbial genomes shed light on interconnected biogeochemical processes in an aquifer system.</title>
        <authorList>
            <person name="Anantharaman K."/>
            <person name="Brown C.T."/>
            <person name="Hug L.A."/>
            <person name="Sharon I."/>
            <person name="Castelle C.J."/>
            <person name="Probst A.J."/>
            <person name="Thomas B.C."/>
            <person name="Singh A."/>
            <person name="Wilkins M.J."/>
            <person name="Karaoz U."/>
            <person name="Brodie E.L."/>
            <person name="Williams K.H."/>
            <person name="Hubbard S.S."/>
            <person name="Banfield J.F."/>
        </authorList>
    </citation>
    <scope>NUCLEOTIDE SEQUENCE [LARGE SCALE GENOMIC DNA]</scope>
</reference>
<evidence type="ECO:0000259" key="2">
    <source>
        <dbReference type="Pfam" id="PF00437"/>
    </source>
</evidence>
<feature type="domain" description="Bacterial type II secretion system protein E" evidence="2">
    <location>
        <begin position="30"/>
        <end position="107"/>
    </location>
</feature>
<comment type="caution">
    <text evidence="3">The sequence shown here is derived from an EMBL/GenBank/DDBJ whole genome shotgun (WGS) entry which is preliminary data.</text>
</comment>